<dbReference type="InterPro" id="IPR058441">
    <property type="entry name" value="DUF8128"/>
</dbReference>
<evidence type="ECO:0000259" key="1">
    <source>
        <dbReference type="Pfam" id="PF26449"/>
    </source>
</evidence>
<dbReference type="AlphaFoldDB" id="A0A8J8PAU9"/>
<name>A0A8J8PAU9_9EURY</name>
<accession>A0A8J8PAU9</accession>
<organism evidence="2 3">
    <name type="scientific">Halonotius terrestris</name>
    <dbReference type="NCBI Taxonomy" id="2487750"/>
    <lineage>
        <taxon>Archaea</taxon>
        <taxon>Methanobacteriati</taxon>
        <taxon>Methanobacteriota</taxon>
        <taxon>Stenosarchaea group</taxon>
        <taxon>Halobacteria</taxon>
        <taxon>Halobacteriales</taxon>
        <taxon>Haloferacaceae</taxon>
        <taxon>Halonotius</taxon>
    </lineage>
</organism>
<sequence>MNPVKRLLPCYTTLTETQAEELSKPVGGWHTVQVKTSPNADHPETLDTFIKGITELQTSWLGLKNTSPTISFEIRRHTPENIQIQFSVPSRRLERKVRSQIKNELDGIQLSEGTNQLLVTEGDSVGGGILTSGRRDWYPLQTGYDQPPTNSLVGALHRHAMQNTQAVIQVLFKPVAGKPVRRWYRNRRTYQRIGYLRKEKQKLWNSRSPTPREKQQADAVERKAGTTRFYTSIRLLFINSKEYTPSRVKELAGAFNIYENPDTGQYLNAVTIHTLQSRILDFASAVRQRRFSSWHRRFHTSTEELAALVSIPDRSQQNIPDSKP</sequence>
<comment type="caution">
    <text evidence="2">The sequence shown here is derived from an EMBL/GenBank/DDBJ whole genome shotgun (WGS) entry which is preliminary data.</text>
</comment>
<proteinExistence type="predicted"/>
<evidence type="ECO:0000313" key="2">
    <source>
        <dbReference type="EMBL" id="TQQ82990.1"/>
    </source>
</evidence>
<dbReference type="RefSeq" id="WP_142979254.1">
    <property type="nucleotide sequence ID" value="NZ_RKLU01000002.1"/>
</dbReference>
<evidence type="ECO:0000313" key="3">
    <source>
        <dbReference type="Proteomes" id="UP000705823"/>
    </source>
</evidence>
<dbReference type="Pfam" id="PF26449">
    <property type="entry name" value="DUF8128"/>
    <property type="match status" value="1"/>
</dbReference>
<dbReference type="Proteomes" id="UP000705823">
    <property type="component" value="Unassembled WGS sequence"/>
</dbReference>
<dbReference type="EMBL" id="RKLU01000002">
    <property type="protein sequence ID" value="TQQ82990.1"/>
    <property type="molecule type" value="Genomic_DNA"/>
</dbReference>
<protein>
    <recommendedName>
        <fullName evidence="1">DUF8128 domain-containing protein</fullName>
    </recommendedName>
</protein>
<reference evidence="2" key="1">
    <citation type="submission" date="2019-02" db="EMBL/GenBank/DDBJ databases">
        <title>Halonotius sp. a new haloarchaeum isolated from saline soil.</title>
        <authorList>
            <person name="Duran-Viseras A."/>
            <person name="Sanchez-Porro C."/>
            <person name="Ventosa A."/>
        </authorList>
    </citation>
    <scope>NUCLEOTIDE SEQUENCE</scope>
    <source>
        <strain evidence="2">F15B</strain>
    </source>
</reference>
<feature type="domain" description="DUF8128" evidence="1">
    <location>
        <begin position="5"/>
        <end position="323"/>
    </location>
</feature>
<keyword evidence="3" id="KW-1185">Reference proteome</keyword>
<gene>
    <name evidence="2" type="ORF">EGH24_06030</name>
</gene>
<dbReference type="OrthoDB" id="268875at2157"/>